<dbReference type="AlphaFoldDB" id="A0A378XW51"/>
<protein>
    <submittedName>
        <fullName evidence="1">Uncharacterized protein</fullName>
    </submittedName>
</protein>
<reference evidence="1 2" key="1">
    <citation type="submission" date="2018-06" db="EMBL/GenBank/DDBJ databases">
        <authorList>
            <consortium name="Pathogen Informatics"/>
            <person name="Doyle S."/>
        </authorList>
    </citation>
    <scope>NUCLEOTIDE SEQUENCE [LARGE SCALE GENOMIC DNA]</scope>
    <source>
        <strain evidence="1 2">NCTC10343</strain>
    </source>
</reference>
<evidence type="ECO:0000313" key="1">
    <source>
        <dbReference type="EMBL" id="SUA68426.1"/>
    </source>
</evidence>
<dbReference type="Proteomes" id="UP000254400">
    <property type="component" value="Unassembled WGS sequence"/>
</dbReference>
<evidence type="ECO:0000313" key="2">
    <source>
        <dbReference type="Proteomes" id="UP000254400"/>
    </source>
</evidence>
<gene>
    <name evidence="1" type="ORF">NCTC10343_01676</name>
</gene>
<dbReference type="GeneID" id="93350459"/>
<sequence length="161" mass="18501">MKDKLVFGNSLLLKVYEEINKQAELLLLNAIEESKKSDMTYIVDIGGINQTQKMVATLIDAGLKNNICVVLGRGAINPYKRSERQKYIYKESDFNLTDPSKRPNEILVSANVDIDNLALSDKDRIVGGFMDHDKYRRKVERLTKLEKKLRREVKRNGLRSD</sequence>
<dbReference type="EMBL" id="UGSC01000001">
    <property type="protein sequence ID" value="SUA68426.1"/>
    <property type="molecule type" value="Genomic_DNA"/>
</dbReference>
<dbReference type="RefSeq" id="WP_019686760.1">
    <property type="nucleotide sequence ID" value="NZ_CP036496.1"/>
</dbReference>
<organism evidence="1 2">
    <name type="scientific">Paenibacillus polymyxa</name>
    <name type="common">Bacillus polymyxa</name>
    <dbReference type="NCBI Taxonomy" id="1406"/>
    <lineage>
        <taxon>Bacteria</taxon>
        <taxon>Bacillati</taxon>
        <taxon>Bacillota</taxon>
        <taxon>Bacilli</taxon>
        <taxon>Bacillales</taxon>
        <taxon>Paenibacillaceae</taxon>
        <taxon>Paenibacillus</taxon>
    </lineage>
</organism>
<accession>A0A378XW51</accession>
<proteinExistence type="predicted"/>
<name>A0A378XW51_PAEPO</name>